<accession>A0ABV1BY74</accession>
<protein>
    <submittedName>
        <fullName evidence="9">Iron ABC transporter permease</fullName>
    </submittedName>
</protein>
<feature type="transmembrane region" description="Helical" evidence="8">
    <location>
        <begin position="128"/>
        <end position="148"/>
    </location>
</feature>
<feature type="transmembrane region" description="Helical" evidence="8">
    <location>
        <begin position="16"/>
        <end position="41"/>
    </location>
</feature>
<feature type="transmembrane region" description="Helical" evidence="8">
    <location>
        <begin position="103"/>
        <end position="122"/>
    </location>
</feature>
<evidence type="ECO:0000256" key="4">
    <source>
        <dbReference type="ARBA" id="ARBA00022475"/>
    </source>
</evidence>
<feature type="transmembrane region" description="Helical" evidence="8">
    <location>
        <begin position="204"/>
        <end position="223"/>
    </location>
</feature>
<keyword evidence="5 8" id="KW-0812">Transmembrane</keyword>
<dbReference type="EMBL" id="JBBMER010000006">
    <property type="protein sequence ID" value="MEQ2380005.1"/>
    <property type="molecule type" value="Genomic_DNA"/>
</dbReference>
<feature type="transmembrane region" description="Helical" evidence="8">
    <location>
        <begin position="180"/>
        <end position="197"/>
    </location>
</feature>
<dbReference type="InterPro" id="IPR000522">
    <property type="entry name" value="ABC_transptr_permease_BtuC"/>
</dbReference>
<evidence type="ECO:0000256" key="6">
    <source>
        <dbReference type="ARBA" id="ARBA00022989"/>
    </source>
</evidence>
<proteinExistence type="inferred from homology"/>
<feature type="transmembrane region" description="Helical" evidence="8">
    <location>
        <begin position="282"/>
        <end position="307"/>
    </location>
</feature>
<dbReference type="RefSeq" id="WP_349153694.1">
    <property type="nucleotide sequence ID" value="NZ_DAWCMB010000179.1"/>
</dbReference>
<dbReference type="PANTHER" id="PTHR30472:SF24">
    <property type="entry name" value="FERRIC ENTEROBACTIN TRANSPORT SYSTEM PERMEASE PROTEIN FEPG"/>
    <property type="match status" value="1"/>
</dbReference>
<feature type="transmembrane region" description="Helical" evidence="8">
    <location>
        <begin position="71"/>
        <end position="91"/>
    </location>
</feature>
<evidence type="ECO:0000256" key="5">
    <source>
        <dbReference type="ARBA" id="ARBA00022692"/>
    </source>
</evidence>
<comment type="subcellular location">
    <subcellularLocation>
        <location evidence="1">Cell membrane</location>
        <topology evidence="1">Multi-pass membrane protein</topology>
    </subcellularLocation>
</comment>
<keyword evidence="3" id="KW-0813">Transport</keyword>
<reference evidence="9 10" key="1">
    <citation type="submission" date="2024-03" db="EMBL/GenBank/DDBJ databases">
        <title>Human intestinal bacterial collection.</title>
        <authorList>
            <person name="Pauvert C."/>
            <person name="Hitch T.C.A."/>
            <person name="Clavel T."/>
        </authorList>
    </citation>
    <scope>NUCLEOTIDE SEQUENCE [LARGE SCALE GENOMIC DNA]</scope>
    <source>
        <strain evidence="9 10">CLA-AA-H255</strain>
    </source>
</reference>
<dbReference type="Proteomes" id="UP001442364">
    <property type="component" value="Unassembled WGS sequence"/>
</dbReference>
<dbReference type="InterPro" id="IPR037294">
    <property type="entry name" value="ABC_BtuC-like"/>
</dbReference>
<dbReference type="CDD" id="cd06550">
    <property type="entry name" value="TM_ABC_iron-siderophores_like"/>
    <property type="match status" value="1"/>
</dbReference>
<keyword evidence="7 8" id="KW-0472">Membrane</keyword>
<sequence length="342" mass="36352">MTNKTNSKSNSRSRHIYIYILLFGLLITASFLSVMLGSVYINPADILKCFFTPDKTSVTYILIVNIRLPRMLGAIIAGMGLSVAGVILQGVMNNALASPNTIGVNSGAGFFVMLAMMLFPHSGYATSIASFVGALLTTLAIYALAYMADSSRTTIILAGITVSSFLNAGINTIKLINTDITLNITSFLMGTLSGLTFNKIALPAIGIIAAVLVSFILAKPLNILSLGDDYARSLGLNVPLTRFFLLVLSSIMAGLVVSFAGLLSFIGLIVPHICRTLFGSDARYLLPTSALLGASFVLICDIIGRLIAAPYELPAGIIMAFIGGPFFMYLLLKKKGGRRINA</sequence>
<dbReference type="SUPFAM" id="SSF81345">
    <property type="entry name" value="ABC transporter involved in vitamin B12 uptake, BtuC"/>
    <property type="match status" value="1"/>
</dbReference>
<dbReference type="Gene3D" id="1.10.3470.10">
    <property type="entry name" value="ABC transporter involved in vitamin B12 uptake, BtuC"/>
    <property type="match status" value="1"/>
</dbReference>
<evidence type="ECO:0000256" key="1">
    <source>
        <dbReference type="ARBA" id="ARBA00004651"/>
    </source>
</evidence>
<evidence type="ECO:0000313" key="10">
    <source>
        <dbReference type="Proteomes" id="UP001442364"/>
    </source>
</evidence>
<dbReference type="Pfam" id="PF01032">
    <property type="entry name" value="FecCD"/>
    <property type="match status" value="1"/>
</dbReference>
<name>A0ABV1BY74_9FIRM</name>
<evidence type="ECO:0000256" key="2">
    <source>
        <dbReference type="ARBA" id="ARBA00007935"/>
    </source>
</evidence>
<comment type="similarity">
    <text evidence="2">Belongs to the binding-protein-dependent transport system permease family. FecCD subfamily.</text>
</comment>
<comment type="caution">
    <text evidence="9">The sequence shown here is derived from an EMBL/GenBank/DDBJ whole genome shotgun (WGS) entry which is preliminary data.</text>
</comment>
<keyword evidence="4" id="KW-1003">Cell membrane</keyword>
<feature type="transmembrane region" description="Helical" evidence="8">
    <location>
        <begin position="313"/>
        <end position="332"/>
    </location>
</feature>
<keyword evidence="10" id="KW-1185">Reference proteome</keyword>
<evidence type="ECO:0000256" key="3">
    <source>
        <dbReference type="ARBA" id="ARBA00022448"/>
    </source>
</evidence>
<gene>
    <name evidence="9" type="ORF">WMO14_08945</name>
</gene>
<evidence type="ECO:0000313" key="9">
    <source>
        <dbReference type="EMBL" id="MEQ2380005.1"/>
    </source>
</evidence>
<evidence type="ECO:0000256" key="8">
    <source>
        <dbReference type="SAM" id="Phobius"/>
    </source>
</evidence>
<feature type="transmembrane region" description="Helical" evidence="8">
    <location>
        <begin position="243"/>
        <end position="270"/>
    </location>
</feature>
<dbReference type="PANTHER" id="PTHR30472">
    <property type="entry name" value="FERRIC ENTEROBACTIN TRANSPORT SYSTEM PERMEASE PROTEIN"/>
    <property type="match status" value="1"/>
</dbReference>
<feature type="transmembrane region" description="Helical" evidence="8">
    <location>
        <begin position="155"/>
        <end position="174"/>
    </location>
</feature>
<organism evidence="9 10">
    <name type="scientific">[Lactobacillus] rogosae</name>
    <dbReference type="NCBI Taxonomy" id="706562"/>
    <lineage>
        <taxon>Bacteria</taxon>
        <taxon>Bacillati</taxon>
        <taxon>Bacillota</taxon>
        <taxon>Clostridia</taxon>
        <taxon>Lachnospirales</taxon>
        <taxon>Lachnospiraceae</taxon>
        <taxon>Lachnospira</taxon>
    </lineage>
</organism>
<evidence type="ECO:0000256" key="7">
    <source>
        <dbReference type="ARBA" id="ARBA00023136"/>
    </source>
</evidence>
<keyword evidence="6 8" id="KW-1133">Transmembrane helix</keyword>